<evidence type="ECO:0000256" key="3">
    <source>
        <dbReference type="ARBA" id="ARBA00016337"/>
    </source>
</evidence>
<dbReference type="PANTHER" id="PTHR30040">
    <property type="entry name" value="THIAMINE BIOSYNTHESIS LIPOPROTEIN APBE"/>
    <property type="match status" value="1"/>
</dbReference>
<organism evidence="11 12">
    <name type="scientific">Capillimicrobium parvum</name>
    <dbReference type="NCBI Taxonomy" id="2884022"/>
    <lineage>
        <taxon>Bacteria</taxon>
        <taxon>Bacillati</taxon>
        <taxon>Actinomycetota</taxon>
        <taxon>Thermoleophilia</taxon>
        <taxon>Solirubrobacterales</taxon>
        <taxon>Capillimicrobiaceae</taxon>
        <taxon>Capillimicrobium</taxon>
    </lineage>
</organism>
<protein>
    <recommendedName>
        <fullName evidence="3">FAD:protein FMN transferase</fullName>
        <ecNumber evidence="2">2.7.1.180</ecNumber>
    </recommendedName>
    <alternativeName>
        <fullName evidence="9">Flavin transferase</fullName>
    </alternativeName>
</protein>
<sequence>MTPATIELAFPSMGSDVRLLATPSPGPAGERRARRLLDDARAWIEHYARALSRFHDDSELCALNADPRRVVPASPLLRAGVEAALWSAERTGGLVDPTLVAAIERAGYVASRAGLTPAPLADALAQAPPRRPARPHPAAPWRAVRVGEQAIERPPGLRLDTGGSGKGLAADAVAHRLAGLPRFVVDCGGDIRFGGTDADGAPQPIEVEHPLTGGVADALEIGPGAIATSGLNVRLWRTRDSRHAHHLLDPSTGEPAWTGIVGVTAVAPTALEAETLAKAALLSGPARGRSWLREHGGLLFDEHGGVQAVGPLAGGIPVGAGDLSRYRTAAA</sequence>
<evidence type="ECO:0000256" key="8">
    <source>
        <dbReference type="ARBA" id="ARBA00022842"/>
    </source>
</evidence>
<comment type="cofactor">
    <cofactor evidence="1">
        <name>Mg(2+)</name>
        <dbReference type="ChEBI" id="CHEBI:18420"/>
    </cofactor>
</comment>
<dbReference type="GO" id="GO:0046872">
    <property type="term" value="F:metal ion binding"/>
    <property type="evidence" value="ECO:0007669"/>
    <property type="project" value="UniProtKB-KW"/>
</dbReference>
<keyword evidence="7" id="KW-0274">FAD</keyword>
<keyword evidence="4" id="KW-0285">Flavoprotein</keyword>
<evidence type="ECO:0000313" key="12">
    <source>
        <dbReference type="Proteomes" id="UP001162834"/>
    </source>
</evidence>
<reference evidence="11" key="1">
    <citation type="journal article" date="2022" name="Int. J. Syst. Evol. Microbiol.">
        <title>Pseudomonas aegrilactucae sp. nov. and Pseudomonas morbosilactucae sp. nov., pathogens causing bacterial rot of lettuce in Japan.</title>
        <authorList>
            <person name="Sawada H."/>
            <person name="Fujikawa T."/>
            <person name="Satou M."/>
        </authorList>
    </citation>
    <scope>NUCLEOTIDE SEQUENCE</scope>
    <source>
        <strain evidence="11">0166_1</strain>
    </source>
</reference>
<comment type="catalytic activity">
    <reaction evidence="10">
        <text>L-threonyl-[protein] + FAD = FMN-L-threonyl-[protein] + AMP + H(+)</text>
        <dbReference type="Rhea" id="RHEA:36847"/>
        <dbReference type="Rhea" id="RHEA-COMP:11060"/>
        <dbReference type="Rhea" id="RHEA-COMP:11061"/>
        <dbReference type="ChEBI" id="CHEBI:15378"/>
        <dbReference type="ChEBI" id="CHEBI:30013"/>
        <dbReference type="ChEBI" id="CHEBI:57692"/>
        <dbReference type="ChEBI" id="CHEBI:74257"/>
        <dbReference type="ChEBI" id="CHEBI:456215"/>
        <dbReference type="EC" id="2.7.1.180"/>
    </reaction>
</comment>
<dbReference type="KEGG" id="sbae:DSM104329_00800"/>
<proteinExistence type="predicted"/>
<evidence type="ECO:0000256" key="4">
    <source>
        <dbReference type="ARBA" id="ARBA00022630"/>
    </source>
</evidence>
<evidence type="ECO:0000256" key="2">
    <source>
        <dbReference type="ARBA" id="ARBA00011955"/>
    </source>
</evidence>
<dbReference type="GO" id="GO:0016740">
    <property type="term" value="F:transferase activity"/>
    <property type="evidence" value="ECO:0007669"/>
    <property type="project" value="UniProtKB-KW"/>
</dbReference>
<evidence type="ECO:0000256" key="10">
    <source>
        <dbReference type="ARBA" id="ARBA00048540"/>
    </source>
</evidence>
<evidence type="ECO:0000256" key="9">
    <source>
        <dbReference type="ARBA" id="ARBA00031306"/>
    </source>
</evidence>
<keyword evidence="6" id="KW-0479">Metal-binding</keyword>
<dbReference type="AlphaFoldDB" id="A0A9E7BZG9"/>
<evidence type="ECO:0000256" key="5">
    <source>
        <dbReference type="ARBA" id="ARBA00022679"/>
    </source>
</evidence>
<dbReference type="PANTHER" id="PTHR30040:SF2">
    <property type="entry name" value="FAD:PROTEIN FMN TRANSFERASE"/>
    <property type="match status" value="1"/>
</dbReference>
<evidence type="ECO:0000313" key="11">
    <source>
        <dbReference type="EMBL" id="UGS34422.1"/>
    </source>
</evidence>
<dbReference type="RefSeq" id="WP_259314097.1">
    <property type="nucleotide sequence ID" value="NZ_CP087164.1"/>
</dbReference>
<dbReference type="EC" id="2.7.1.180" evidence="2"/>
<dbReference type="SUPFAM" id="SSF143631">
    <property type="entry name" value="ApbE-like"/>
    <property type="match status" value="1"/>
</dbReference>
<keyword evidence="12" id="KW-1185">Reference proteome</keyword>
<dbReference type="Pfam" id="PF02424">
    <property type="entry name" value="ApbE"/>
    <property type="match status" value="1"/>
</dbReference>
<keyword evidence="5 11" id="KW-0808">Transferase</keyword>
<evidence type="ECO:0000256" key="7">
    <source>
        <dbReference type="ARBA" id="ARBA00022827"/>
    </source>
</evidence>
<dbReference type="Gene3D" id="3.10.520.10">
    <property type="entry name" value="ApbE-like domains"/>
    <property type="match status" value="1"/>
</dbReference>
<dbReference type="InterPro" id="IPR003374">
    <property type="entry name" value="ApbE-like_sf"/>
</dbReference>
<evidence type="ECO:0000256" key="6">
    <source>
        <dbReference type="ARBA" id="ARBA00022723"/>
    </source>
</evidence>
<dbReference type="EMBL" id="CP087164">
    <property type="protein sequence ID" value="UGS34422.1"/>
    <property type="molecule type" value="Genomic_DNA"/>
</dbReference>
<evidence type="ECO:0000256" key="1">
    <source>
        <dbReference type="ARBA" id="ARBA00001946"/>
    </source>
</evidence>
<gene>
    <name evidence="11" type="primary">apbE_1</name>
    <name evidence="11" type="ORF">DSM104329_00800</name>
</gene>
<dbReference type="InterPro" id="IPR024932">
    <property type="entry name" value="ApbE"/>
</dbReference>
<accession>A0A9E7BZG9</accession>
<name>A0A9E7BZG9_9ACTN</name>
<dbReference type="Proteomes" id="UP001162834">
    <property type="component" value="Chromosome"/>
</dbReference>
<keyword evidence="8" id="KW-0460">Magnesium</keyword>